<evidence type="ECO:0000256" key="1">
    <source>
        <dbReference type="SAM" id="MobiDB-lite"/>
    </source>
</evidence>
<feature type="compositionally biased region" description="Low complexity" evidence="1">
    <location>
        <begin position="91"/>
        <end position="105"/>
    </location>
</feature>
<dbReference type="Proteomes" id="UP001530377">
    <property type="component" value="Unassembled WGS sequence"/>
</dbReference>
<evidence type="ECO:0000313" key="4">
    <source>
        <dbReference type="Proteomes" id="UP001530377"/>
    </source>
</evidence>
<proteinExistence type="predicted"/>
<dbReference type="PANTHER" id="PTHR12735:SF27">
    <property type="entry name" value="BOLA-LIKE PROTEIN 2"/>
    <property type="match status" value="1"/>
</dbReference>
<evidence type="ECO:0000259" key="2">
    <source>
        <dbReference type="Pfam" id="PF20710"/>
    </source>
</evidence>
<protein>
    <recommendedName>
        <fullName evidence="2">DUF6824 domain-containing protein</fullName>
    </recommendedName>
</protein>
<dbReference type="EMBL" id="JALLPB020000418">
    <property type="protein sequence ID" value="KAL3809318.1"/>
    <property type="molecule type" value="Genomic_DNA"/>
</dbReference>
<organism evidence="3 4">
    <name type="scientific">Cyclostephanos tholiformis</name>
    <dbReference type="NCBI Taxonomy" id="382380"/>
    <lineage>
        <taxon>Eukaryota</taxon>
        <taxon>Sar</taxon>
        <taxon>Stramenopiles</taxon>
        <taxon>Ochrophyta</taxon>
        <taxon>Bacillariophyta</taxon>
        <taxon>Coscinodiscophyceae</taxon>
        <taxon>Thalassiosirophycidae</taxon>
        <taxon>Stephanodiscales</taxon>
        <taxon>Stephanodiscaceae</taxon>
        <taxon>Cyclostephanos</taxon>
    </lineage>
</organism>
<feature type="compositionally biased region" description="Low complexity" evidence="1">
    <location>
        <begin position="595"/>
        <end position="605"/>
    </location>
</feature>
<feature type="compositionally biased region" description="Acidic residues" evidence="1">
    <location>
        <begin position="147"/>
        <end position="186"/>
    </location>
</feature>
<dbReference type="SUPFAM" id="SSF82657">
    <property type="entry name" value="BolA-like"/>
    <property type="match status" value="1"/>
</dbReference>
<feature type="region of interest" description="Disordered" evidence="1">
    <location>
        <begin position="342"/>
        <end position="393"/>
    </location>
</feature>
<feature type="region of interest" description="Disordered" evidence="1">
    <location>
        <begin position="462"/>
        <end position="525"/>
    </location>
</feature>
<dbReference type="AlphaFoldDB" id="A0ABD3R942"/>
<gene>
    <name evidence="3" type="ORF">ACHAXA_008717</name>
</gene>
<feature type="domain" description="DUF6824" evidence="2">
    <location>
        <begin position="778"/>
        <end position="861"/>
    </location>
</feature>
<feature type="region of interest" description="Disordered" evidence="1">
    <location>
        <begin position="1"/>
        <end position="321"/>
    </location>
</feature>
<sequence length="1139" mass="121939">MRDRGPPFAASAFALAEASTDGPQRPPHLSAAPSWGSIDVRHVGTSDGDGVDAATDHRHRGHSSDDDGSGKERMPGGNANVITPAQTIRKTTTSTTTTTPSFVYPPSSPIKATSMGDDSASSESSSPPPSSTSRMSRPPRRSSPVVEMEELEELEEEELEEEELEEEELEEEELEEEEEEEEEEVAPAEWLPPQNAGSRRRSEGEGGGGGGRLDAPAPAVATDVDNLPPDSCVDETALSRSHSDATSAIPVEDYLPRPLFVGGGISPSAGRPRLVDASSRSNDSCEDSPNGTVVGLERRDYYYGDGRGPSSASGGRGRIQVVGGGKDEWDYGGAMMPPWKGVVSQSRSADSAGGDGEVGVALGASSNEWEPPRPTRQPMVPPPGPPAAGLGGGGEATTYPYPYPNSYYPVWDYYSGRNGGPPPPSQSIGSSHVVNPGYPASYYPQGRLSLAAYPGPPPRSTYTSATGGYAQYPPSSYPSQYQQHRRQYPPHHPAYSQRPLPPPPSSHRYRHPLTDVPLSNDDNGEQVPSLVGHSLDAENVAIRPQFQNVKRGKSSFVANVGTKHCITEVDAVAVIPPTSRGVSAAYPSCKVEDAPMTNPTETTPHTPRRRRRRNPSEKAAAAAAMAAAAAAAMRERKKMNAAAAAETVKRETDGGEEAGDGGTDDGDDIPNQAERRAATACSMTGVIVKGRAGVVTSPFSEEELKNLGSGDDEDIPAAKRAAMASAVALRAAAGGSPVEPPKSASEVDFDIADPPMGPITEPSDVPALENATLMAENDVLCGRGGGTNSQMGNRRFRALVRDFQPTYLMAKRREKPKMARSVVLIVRHRGGRFLRRDDVDGRLYEVGDEKAEAKTSQALREGLDVRATKTAANTLMGTTMENTSKRRKHHTTSPSLSENKNPSKRTIFNMEGGAIVKDRIAAVRPQPVHAPGFSQASRYSRPPPAAAVGGYYPPYPQQYTDCRYSAGYPPTSAVAATYEHRPPASNLPPDNSYPPSTMHHHVPQYSVRKDYAYPASYPGHAGPWGGSFPSSPRSSREADDGSKETASCSSDAAAFSPPRSQVQKRYPDALECKIIDHSDGCGAKLELTVVTNSFEGMPPLKRHREVQTYLKEKGLFEEIHALQINAWTGDQWEKRRGEV</sequence>
<dbReference type="Pfam" id="PF20710">
    <property type="entry name" value="DUF6824"/>
    <property type="match status" value="1"/>
</dbReference>
<keyword evidence="4" id="KW-1185">Reference proteome</keyword>
<feature type="compositionally biased region" description="Basic and acidic residues" evidence="1">
    <location>
        <begin position="1034"/>
        <end position="1043"/>
    </location>
</feature>
<dbReference type="InterPro" id="IPR049227">
    <property type="entry name" value="DUF6824"/>
</dbReference>
<feature type="region of interest" description="Disordered" evidence="1">
    <location>
        <begin position="980"/>
        <end position="1000"/>
    </location>
</feature>
<accession>A0ABD3R942</accession>
<dbReference type="InterPro" id="IPR036065">
    <property type="entry name" value="BolA-like_sf"/>
</dbReference>
<feature type="compositionally biased region" description="Low complexity" evidence="1">
    <location>
        <begin position="214"/>
        <end position="225"/>
    </location>
</feature>
<dbReference type="Gene3D" id="3.10.20.90">
    <property type="entry name" value="Phosphatidylinositol 3-kinase Catalytic Subunit, Chain A, domain 1"/>
    <property type="match status" value="1"/>
</dbReference>
<feature type="compositionally biased region" description="Low complexity" evidence="1">
    <location>
        <begin position="469"/>
        <end position="482"/>
    </location>
</feature>
<evidence type="ECO:0000313" key="3">
    <source>
        <dbReference type="EMBL" id="KAL3809318.1"/>
    </source>
</evidence>
<name>A0ABD3R942_9STRA</name>
<feature type="compositionally biased region" description="Basic and acidic residues" evidence="1">
    <location>
        <begin position="62"/>
        <end position="74"/>
    </location>
</feature>
<feature type="compositionally biased region" description="Polar residues" evidence="1">
    <location>
        <begin position="278"/>
        <end position="291"/>
    </location>
</feature>
<dbReference type="PANTHER" id="PTHR12735">
    <property type="entry name" value="BOLA-LIKE PROTEIN-RELATED"/>
    <property type="match status" value="1"/>
</dbReference>
<feature type="compositionally biased region" description="Low complexity" evidence="1">
    <location>
        <begin position="308"/>
        <end position="321"/>
    </location>
</feature>
<feature type="region of interest" description="Disordered" evidence="1">
    <location>
        <begin position="880"/>
        <end position="905"/>
    </location>
</feature>
<dbReference type="InterPro" id="IPR002634">
    <property type="entry name" value="BolA"/>
</dbReference>
<dbReference type="InterPro" id="IPR045115">
    <property type="entry name" value="BOL2"/>
</dbReference>
<comment type="caution">
    <text evidence="3">The sequence shown here is derived from an EMBL/GenBank/DDBJ whole genome shotgun (WGS) entry which is preliminary data.</text>
</comment>
<feature type="compositionally biased region" description="Pro residues" evidence="1">
    <location>
        <begin position="372"/>
        <end position="386"/>
    </location>
</feature>
<feature type="region of interest" description="Disordered" evidence="1">
    <location>
        <begin position="590"/>
        <end position="619"/>
    </location>
</feature>
<feature type="region of interest" description="Disordered" evidence="1">
    <location>
        <begin position="642"/>
        <end position="671"/>
    </location>
</feature>
<reference evidence="3 4" key="1">
    <citation type="submission" date="2024-10" db="EMBL/GenBank/DDBJ databases">
        <title>Updated reference genomes for cyclostephanoid diatoms.</title>
        <authorList>
            <person name="Roberts W.R."/>
            <person name="Alverson A.J."/>
        </authorList>
    </citation>
    <scope>NUCLEOTIDE SEQUENCE [LARGE SCALE GENOMIC DNA]</scope>
    <source>
        <strain evidence="3 4">AJA228-03</strain>
    </source>
</reference>
<dbReference type="Pfam" id="PF01722">
    <property type="entry name" value="BolA"/>
    <property type="match status" value="1"/>
</dbReference>
<feature type="compositionally biased region" description="Low complexity" evidence="1">
    <location>
        <begin position="119"/>
        <end position="136"/>
    </location>
</feature>
<feature type="region of interest" description="Disordered" evidence="1">
    <location>
        <begin position="733"/>
        <end position="762"/>
    </location>
</feature>
<feature type="region of interest" description="Disordered" evidence="1">
    <location>
        <begin position="1022"/>
        <end position="1062"/>
    </location>
</feature>
<feature type="compositionally biased region" description="Acidic residues" evidence="1">
    <location>
        <begin position="654"/>
        <end position="668"/>
    </location>
</feature>
<feature type="compositionally biased region" description="Polar residues" evidence="1">
    <location>
        <begin position="892"/>
        <end position="905"/>
    </location>
</feature>
<feature type="compositionally biased region" description="Low complexity" evidence="1">
    <location>
        <begin position="8"/>
        <end position="19"/>
    </location>
</feature>
<feature type="compositionally biased region" description="Polar residues" evidence="1">
    <location>
        <begin position="80"/>
        <end position="90"/>
    </location>
</feature>